<evidence type="ECO:0000313" key="1">
    <source>
        <dbReference type="EMBL" id="MCB6828781.1"/>
    </source>
</evidence>
<reference evidence="1" key="1">
    <citation type="submission" date="2021-10" db="EMBL/GenBank/DDBJ databases">
        <title>Collection of gut derived symbiotic bacterial strains cultured from healthy donors.</title>
        <authorList>
            <person name="Lin H."/>
            <person name="Littmann E."/>
            <person name="Claire K."/>
            <person name="Pamer E."/>
        </authorList>
    </citation>
    <scope>NUCLEOTIDE SEQUENCE</scope>
    <source>
        <strain evidence="1">MSK.7.16</strain>
    </source>
</reference>
<comment type="caution">
    <text evidence="1">The sequence shown here is derived from an EMBL/GenBank/DDBJ whole genome shotgun (WGS) entry which is preliminary data.</text>
</comment>
<dbReference type="Proteomes" id="UP001198190">
    <property type="component" value="Unassembled WGS sequence"/>
</dbReference>
<dbReference type="EMBL" id="JAJCGD010000025">
    <property type="protein sequence ID" value="MCB6828781.1"/>
    <property type="molecule type" value="Genomic_DNA"/>
</dbReference>
<gene>
    <name evidence="1" type="ORF">LIY65_08765</name>
</gene>
<name>A0AAW4UAW1_9FIRM</name>
<accession>A0AAW4UAW1</accession>
<protein>
    <recommendedName>
        <fullName evidence="3">50S ribosomal protein L29</fullName>
    </recommendedName>
</protein>
<organism evidence="1 2">
    <name type="scientific">Megamonas funiformis</name>
    <dbReference type="NCBI Taxonomy" id="437897"/>
    <lineage>
        <taxon>Bacteria</taxon>
        <taxon>Bacillati</taxon>
        <taxon>Bacillota</taxon>
        <taxon>Negativicutes</taxon>
        <taxon>Selenomonadales</taxon>
        <taxon>Selenomonadaceae</taxon>
        <taxon>Megamonas</taxon>
    </lineage>
</organism>
<proteinExistence type="predicted"/>
<dbReference type="AlphaFoldDB" id="A0AAW4UAW1"/>
<sequence>MINTKKLINELNNIKIDLKILELIEEQYKYQQMQFQKKTIIKKLQRLQQSLVQ</sequence>
<evidence type="ECO:0000313" key="2">
    <source>
        <dbReference type="Proteomes" id="UP001198190"/>
    </source>
</evidence>
<dbReference type="RefSeq" id="WP_008537474.1">
    <property type="nucleotide sequence ID" value="NZ_BSQS01000004.1"/>
</dbReference>
<evidence type="ECO:0008006" key="3">
    <source>
        <dbReference type="Google" id="ProtNLM"/>
    </source>
</evidence>
<dbReference type="GeneID" id="62779006"/>